<dbReference type="EMBL" id="SWFS01000060">
    <property type="protein sequence ID" value="KAA8917156.1"/>
    <property type="molecule type" value="Genomic_DNA"/>
</dbReference>
<comment type="caution">
    <text evidence="1">The sequence shown here is derived from an EMBL/GenBank/DDBJ whole genome shotgun (WGS) entry which is preliminary data.</text>
</comment>
<name>A0A642VC14_9ASCO</name>
<keyword evidence="2" id="KW-1185">Reference proteome</keyword>
<dbReference type="Proteomes" id="UP000761534">
    <property type="component" value="Unassembled WGS sequence"/>
</dbReference>
<evidence type="ECO:0000313" key="1">
    <source>
        <dbReference type="EMBL" id="KAA8917156.1"/>
    </source>
</evidence>
<organism evidence="1 2">
    <name type="scientific">Trichomonascus ciferrii</name>
    <dbReference type="NCBI Taxonomy" id="44093"/>
    <lineage>
        <taxon>Eukaryota</taxon>
        <taxon>Fungi</taxon>
        <taxon>Dikarya</taxon>
        <taxon>Ascomycota</taxon>
        <taxon>Saccharomycotina</taxon>
        <taxon>Dipodascomycetes</taxon>
        <taxon>Dipodascales</taxon>
        <taxon>Trichomonascaceae</taxon>
        <taxon>Trichomonascus</taxon>
        <taxon>Trichomonascus ciferrii complex</taxon>
    </lineage>
</organism>
<dbReference type="AlphaFoldDB" id="A0A642VC14"/>
<dbReference type="VEuPathDB" id="FungiDB:TRICI_000694"/>
<sequence>MGSVLCSLFVEASQSHGGAGGWPPANLTQLLFSGGMPPDPLGSLRSMLWVVFCALYSLKPRRATGVQRLAPCEPDPAVVFWGHAPRPPELASLEPMGGGSFFLFVEASQSDRGEGGWPSASSNPELVFLGKSYWKRNNGTDNGWGRHLT</sequence>
<accession>A0A642VC14</accession>
<protein>
    <submittedName>
        <fullName evidence="1">Uncharacterized protein</fullName>
    </submittedName>
</protein>
<proteinExistence type="predicted"/>
<gene>
    <name evidence="1" type="ORF">TRICI_000694</name>
</gene>
<reference evidence="1" key="1">
    <citation type="journal article" date="2019" name="G3 (Bethesda)">
        <title>Genome Assemblies of Two Rare Opportunistic Yeast Pathogens: Diutina rugosa (syn. Candida rugosa) and Trichomonascus ciferrii (syn. Candida ciferrii).</title>
        <authorList>
            <person name="Mixao V."/>
            <person name="Saus E."/>
            <person name="Hansen A.P."/>
            <person name="Lass-Florl C."/>
            <person name="Gabaldon T."/>
        </authorList>
    </citation>
    <scope>NUCLEOTIDE SEQUENCE</scope>
    <source>
        <strain evidence="1">CBS 4856</strain>
    </source>
</reference>
<evidence type="ECO:0000313" key="2">
    <source>
        <dbReference type="Proteomes" id="UP000761534"/>
    </source>
</evidence>